<organism evidence="1 2">
    <name type="scientific">Clarias magur</name>
    <name type="common">Asian catfish</name>
    <name type="synonym">Macropteronotus magur</name>
    <dbReference type="NCBI Taxonomy" id="1594786"/>
    <lineage>
        <taxon>Eukaryota</taxon>
        <taxon>Metazoa</taxon>
        <taxon>Chordata</taxon>
        <taxon>Craniata</taxon>
        <taxon>Vertebrata</taxon>
        <taxon>Euteleostomi</taxon>
        <taxon>Actinopterygii</taxon>
        <taxon>Neopterygii</taxon>
        <taxon>Teleostei</taxon>
        <taxon>Ostariophysi</taxon>
        <taxon>Siluriformes</taxon>
        <taxon>Clariidae</taxon>
        <taxon>Clarias</taxon>
    </lineage>
</organism>
<reference evidence="1" key="1">
    <citation type="submission" date="2020-07" db="EMBL/GenBank/DDBJ databases">
        <title>Clarias magur genome sequencing, assembly and annotation.</title>
        <authorList>
            <person name="Kushwaha B."/>
            <person name="Kumar R."/>
            <person name="Das P."/>
            <person name="Joshi C.G."/>
            <person name="Kumar D."/>
            <person name="Nagpure N.S."/>
            <person name="Pandey M."/>
            <person name="Agarwal S."/>
            <person name="Srivastava S."/>
            <person name="Singh M."/>
            <person name="Sahoo L."/>
            <person name="Jayasankar P."/>
            <person name="Meher P.K."/>
            <person name="Koringa P.G."/>
            <person name="Iquebal M.A."/>
            <person name="Das S.P."/>
            <person name="Bit A."/>
            <person name="Patnaik S."/>
            <person name="Patel N."/>
            <person name="Shah T.M."/>
            <person name="Hinsu A."/>
            <person name="Jena J.K."/>
        </authorList>
    </citation>
    <scope>NUCLEOTIDE SEQUENCE</scope>
    <source>
        <strain evidence="1">CIFAMagur01</strain>
        <tissue evidence="1">Testis</tissue>
    </source>
</reference>
<dbReference type="GO" id="GO:0005840">
    <property type="term" value="C:ribosome"/>
    <property type="evidence" value="ECO:0007669"/>
    <property type="project" value="UniProtKB-KW"/>
</dbReference>
<dbReference type="Proteomes" id="UP000727407">
    <property type="component" value="Unassembled WGS sequence"/>
</dbReference>
<keyword evidence="2" id="KW-1185">Reference proteome</keyword>
<dbReference type="EMBL" id="QNUK01000435">
    <property type="protein sequence ID" value="KAF5893443.1"/>
    <property type="molecule type" value="Genomic_DNA"/>
</dbReference>
<evidence type="ECO:0000313" key="1">
    <source>
        <dbReference type="EMBL" id="KAF5893443.1"/>
    </source>
</evidence>
<evidence type="ECO:0000313" key="2">
    <source>
        <dbReference type="Proteomes" id="UP000727407"/>
    </source>
</evidence>
<sequence length="88" mass="9546">MSCPGLMDATVKNPAERRHRELSRRGVLRVNESLCASSPTWRLPGVTCGSQEEGSVDADACQLSITSSVIIPPIHCDRNVSLDGTRPR</sequence>
<protein>
    <submittedName>
        <fullName evidence="1">39S ribosomal protein L46, mitochondrial</fullName>
    </submittedName>
</protein>
<accession>A0A8J4TMD3</accession>
<proteinExistence type="predicted"/>
<comment type="caution">
    <text evidence="1">The sequence shown here is derived from an EMBL/GenBank/DDBJ whole genome shotgun (WGS) entry which is preliminary data.</text>
</comment>
<keyword evidence="1" id="KW-0689">Ribosomal protein</keyword>
<keyword evidence="1" id="KW-0687">Ribonucleoprotein</keyword>
<dbReference type="AlphaFoldDB" id="A0A8J4TMD3"/>
<name>A0A8J4TMD3_CLAMG</name>
<gene>
    <name evidence="1" type="primary">mrpl46</name>
    <name evidence="1" type="ORF">DAT39_016857</name>
</gene>